<name>A0A0L8HUA3_OCTBM</name>
<organism evidence="5">
    <name type="scientific">Octopus bimaculoides</name>
    <name type="common">California two-spotted octopus</name>
    <dbReference type="NCBI Taxonomy" id="37653"/>
    <lineage>
        <taxon>Eukaryota</taxon>
        <taxon>Metazoa</taxon>
        <taxon>Spiralia</taxon>
        <taxon>Lophotrochozoa</taxon>
        <taxon>Mollusca</taxon>
        <taxon>Cephalopoda</taxon>
        <taxon>Coleoidea</taxon>
        <taxon>Octopodiformes</taxon>
        <taxon>Octopoda</taxon>
        <taxon>Incirrata</taxon>
        <taxon>Octopodidae</taxon>
        <taxon>Octopus</taxon>
    </lineage>
</organism>
<keyword evidence="3" id="KW-0964">Secreted</keyword>
<evidence type="ECO:0000256" key="4">
    <source>
        <dbReference type="ARBA" id="ARBA00022729"/>
    </source>
</evidence>
<dbReference type="GO" id="GO:0005576">
    <property type="term" value="C:extracellular region"/>
    <property type="evidence" value="ECO:0007669"/>
    <property type="project" value="UniProtKB-SubCell"/>
</dbReference>
<protein>
    <recommendedName>
        <fullName evidence="6">Interleukin 17-like protein</fullName>
    </recommendedName>
</protein>
<gene>
    <name evidence="5" type="ORF">OCBIM_22005905mg</name>
</gene>
<dbReference type="GO" id="GO:0005125">
    <property type="term" value="F:cytokine activity"/>
    <property type="evidence" value="ECO:0007669"/>
    <property type="project" value="InterPro"/>
</dbReference>
<dbReference type="Gene3D" id="2.10.90.10">
    <property type="entry name" value="Cystine-knot cytokines"/>
    <property type="match status" value="1"/>
</dbReference>
<evidence type="ECO:0000256" key="1">
    <source>
        <dbReference type="ARBA" id="ARBA00004613"/>
    </source>
</evidence>
<evidence type="ECO:0000313" key="5">
    <source>
        <dbReference type="EMBL" id="KOF92774.1"/>
    </source>
</evidence>
<comment type="similarity">
    <text evidence="2">Belongs to the IL-17 family.</text>
</comment>
<accession>A0A0L8HUA3</accession>
<reference evidence="5" key="1">
    <citation type="submission" date="2015-07" db="EMBL/GenBank/DDBJ databases">
        <title>MeaNS - Measles Nucleotide Surveillance Program.</title>
        <authorList>
            <person name="Tran T."/>
            <person name="Druce J."/>
        </authorList>
    </citation>
    <scope>NUCLEOTIDE SEQUENCE</scope>
    <source>
        <strain evidence="5">UCB-OBI-ISO-001</strain>
        <tissue evidence="5">Gonad</tissue>
    </source>
</reference>
<proteinExistence type="inferred from homology"/>
<dbReference type="SUPFAM" id="SSF57501">
    <property type="entry name" value="Cystine-knot cytokines"/>
    <property type="match status" value="1"/>
</dbReference>
<keyword evidence="4" id="KW-0732">Signal</keyword>
<dbReference type="EMBL" id="KQ417284">
    <property type="protein sequence ID" value="KOF92774.1"/>
    <property type="molecule type" value="Genomic_DNA"/>
</dbReference>
<dbReference type="AlphaFoldDB" id="A0A0L8HUA3"/>
<evidence type="ECO:0000256" key="2">
    <source>
        <dbReference type="ARBA" id="ARBA00007236"/>
    </source>
</evidence>
<dbReference type="InterPro" id="IPR029034">
    <property type="entry name" value="Cystine-knot_cytokine"/>
</dbReference>
<sequence>MVPHEFCDPPLTAGVKSCSQFLPTNKIVRERSTCPWYVTIIHDPTIFPPRRTEAVCRCEGCIESYRHHKCVTVFTKMTFLKRTPECIDGLYMYVPLVMDVAVACTCAANIEKVDNASIYDYVYDTEI</sequence>
<evidence type="ECO:0008006" key="6">
    <source>
        <dbReference type="Google" id="ProtNLM"/>
    </source>
</evidence>
<dbReference type="InterPro" id="IPR010345">
    <property type="entry name" value="IL-17_fam"/>
</dbReference>
<dbReference type="OrthoDB" id="6093351at2759"/>
<dbReference type="Pfam" id="PF06083">
    <property type="entry name" value="IL17"/>
    <property type="match status" value="1"/>
</dbReference>
<evidence type="ECO:0000256" key="3">
    <source>
        <dbReference type="ARBA" id="ARBA00022525"/>
    </source>
</evidence>
<comment type="subcellular location">
    <subcellularLocation>
        <location evidence="1">Secreted</location>
    </subcellularLocation>
</comment>